<reference evidence="14" key="1">
    <citation type="submission" date="2023-03" db="EMBL/GenBank/DDBJ databases">
        <authorList>
            <person name="Julca I."/>
        </authorList>
    </citation>
    <scope>NUCLEOTIDE SEQUENCE</scope>
</reference>
<evidence type="ECO:0000256" key="11">
    <source>
        <dbReference type="SAM" id="MobiDB-lite"/>
    </source>
</evidence>
<comment type="catalytic activity">
    <reaction evidence="9">
        <text>L-threonyl-[protein] + ATP = O-phospho-L-threonyl-[protein] + ADP + H(+)</text>
        <dbReference type="Rhea" id="RHEA:46608"/>
        <dbReference type="Rhea" id="RHEA-COMP:11060"/>
        <dbReference type="Rhea" id="RHEA-COMP:11605"/>
        <dbReference type="ChEBI" id="CHEBI:15378"/>
        <dbReference type="ChEBI" id="CHEBI:30013"/>
        <dbReference type="ChEBI" id="CHEBI:30616"/>
        <dbReference type="ChEBI" id="CHEBI:61977"/>
        <dbReference type="ChEBI" id="CHEBI:456216"/>
        <dbReference type="EC" id="2.7.11.1"/>
    </reaction>
</comment>
<feature type="domain" description="ACT" evidence="13">
    <location>
        <begin position="177"/>
        <end position="256"/>
    </location>
</feature>
<evidence type="ECO:0000256" key="7">
    <source>
        <dbReference type="ARBA" id="ARBA00022777"/>
    </source>
</evidence>
<evidence type="ECO:0000256" key="4">
    <source>
        <dbReference type="ARBA" id="ARBA00022553"/>
    </source>
</evidence>
<keyword evidence="8" id="KW-0067">ATP-binding</keyword>
<gene>
    <name evidence="14" type="ORF">OLC1_LOCUS23150</name>
</gene>
<keyword evidence="4" id="KW-0597">Phosphoprotein</keyword>
<evidence type="ECO:0000313" key="14">
    <source>
        <dbReference type="EMBL" id="CAI9117011.1"/>
    </source>
</evidence>
<dbReference type="PROSITE" id="PS00108">
    <property type="entry name" value="PROTEIN_KINASE_ST"/>
    <property type="match status" value="1"/>
</dbReference>
<feature type="domain" description="Protein kinase" evidence="12">
    <location>
        <begin position="273"/>
        <end position="527"/>
    </location>
</feature>
<evidence type="ECO:0000256" key="10">
    <source>
        <dbReference type="ARBA" id="ARBA00048679"/>
    </source>
</evidence>
<dbReference type="FunFam" id="1.10.510.10:FF:000316">
    <property type="entry name" value="serine/threonine-protein kinase HT1"/>
    <property type="match status" value="1"/>
</dbReference>
<dbReference type="PROSITE" id="PS51671">
    <property type="entry name" value="ACT"/>
    <property type="match status" value="1"/>
</dbReference>
<dbReference type="Pfam" id="PF07714">
    <property type="entry name" value="PK_Tyr_Ser-Thr"/>
    <property type="match status" value="1"/>
</dbReference>
<dbReference type="SUPFAM" id="SSF55021">
    <property type="entry name" value="ACT-like"/>
    <property type="match status" value="1"/>
</dbReference>
<dbReference type="PRINTS" id="PR00109">
    <property type="entry name" value="TYRKINASE"/>
</dbReference>
<dbReference type="AlphaFoldDB" id="A0AAV1EBJ6"/>
<feature type="compositionally biased region" description="Low complexity" evidence="11">
    <location>
        <begin position="12"/>
        <end position="23"/>
    </location>
</feature>
<evidence type="ECO:0000256" key="6">
    <source>
        <dbReference type="ARBA" id="ARBA00022741"/>
    </source>
</evidence>
<evidence type="ECO:0000313" key="15">
    <source>
        <dbReference type="Proteomes" id="UP001161247"/>
    </source>
</evidence>
<evidence type="ECO:0000256" key="8">
    <source>
        <dbReference type="ARBA" id="ARBA00022840"/>
    </source>
</evidence>
<evidence type="ECO:0000259" key="12">
    <source>
        <dbReference type="PROSITE" id="PS50011"/>
    </source>
</evidence>
<dbReference type="EC" id="2.7.11.1" evidence="2"/>
<dbReference type="InterPro" id="IPR008271">
    <property type="entry name" value="Ser/Thr_kinase_AS"/>
</dbReference>
<evidence type="ECO:0000259" key="13">
    <source>
        <dbReference type="PROSITE" id="PS51671"/>
    </source>
</evidence>
<dbReference type="Proteomes" id="UP001161247">
    <property type="component" value="Chromosome 8"/>
</dbReference>
<comment type="catalytic activity">
    <reaction evidence="10">
        <text>L-seryl-[protein] + ATP = O-phospho-L-seryl-[protein] + ADP + H(+)</text>
        <dbReference type="Rhea" id="RHEA:17989"/>
        <dbReference type="Rhea" id="RHEA-COMP:9863"/>
        <dbReference type="Rhea" id="RHEA-COMP:11604"/>
        <dbReference type="ChEBI" id="CHEBI:15378"/>
        <dbReference type="ChEBI" id="CHEBI:29999"/>
        <dbReference type="ChEBI" id="CHEBI:30616"/>
        <dbReference type="ChEBI" id="CHEBI:83421"/>
        <dbReference type="ChEBI" id="CHEBI:456216"/>
        <dbReference type="EC" id="2.7.11.1"/>
    </reaction>
</comment>
<keyword evidence="7" id="KW-0418">Kinase</keyword>
<dbReference type="InterPro" id="IPR045865">
    <property type="entry name" value="ACT-like_dom_sf"/>
</dbReference>
<dbReference type="InterPro" id="IPR011009">
    <property type="entry name" value="Kinase-like_dom_sf"/>
</dbReference>
<feature type="region of interest" description="Disordered" evidence="11">
    <location>
        <begin position="1"/>
        <end position="27"/>
    </location>
</feature>
<accession>A0AAV1EBJ6</accession>
<dbReference type="FunFam" id="3.30.200.20:FF:000060">
    <property type="entry name" value="Serine/threonine-protein kinase isoform 1"/>
    <property type="match status" value="1"/>
</dbReference>
<dbReference type="SMART" id="SM00220">
    <property type="entry name" value="S_TKc"/>
    <property type="match status" value="1"/>
</dbReference>
<evidence type="ECO:0000256" key="5">
    <source>
        <dbReference type="ARBA" id="ARBA00022679"/>
    </source>
</evidence>
<proteinExistence type="inferred from homology"/>
<dbReference type="InterPro" id="IPR000719">
    <property type="entry name" value="Prot_kinase_dom"/>
</dbReference>
<dbReference type="PANTHER" id="PTHR44329">
    <property type="entry name" value="SERINE/THREONINE-PROTEIN KINASE TNNI3K-RELATED"/>
    <property type="match status" value="1"/>
</dbReference>
<dbReference type="Gene3D" id="3.30.200.20">
    <property type="entry name" value="Phosphorylase Kinase, domain 1"/>
    <property type="match status" value="1"/>
</dbReference>
<dbReference type="CDD" id="cd13999">
    <property type="entry name" value="STKc_MAP3K-like"/>
    <property type="match status" value="1"/>
</dbReference>
<evidence type="ECO:0000256" key="3">
    <source>
        <dbReference type="ARBA" id="ARBA00022527"/>
    </source>
</evidence>
<comment type="similarity">
    <text evidence="1">Belongs to the protein kinase superfamily. TKL Ser/Thr protein kinase family. RAF subfamily.</text>
</comment>
<dbReference type="SUPFAM" id="SSF56112">
    <property type="entry name" value="Protein kinase-like (PK-like)"/>
    <property type="match status" value="1"/>
</dbReference>
<evidence type="ECO:0000256" key="2">
    <source>
        <dbReference type="ARBA" id="ARBA00012513"/>
    </source>
</evidence>
<name>A0AAV1EBJ6_OLDCO</name>
<evidence type="ECO:0000256" key="1">
    <source>
        <dbReference type="ARBA" id="ARBA00010507"/>
    </source>
</evidence>
<keyword evidence="5" id="KW-0808">Transferase</keyword>
<keyword evidence="15" id="KW-1185">Reference proteome</keyword>
<organism evidence="14 15">
    <name type="scientific">Oldenlandia corymbosa var. corymbosa</name>
    <dbReference type="NCBI Taxonomy" id="529605"/>
    <lineage>
        <taxon>Eukaryota</taxon>
        <taxon>Viridiplantae</taxon>
        <taxon>Streptophyta</taxon>
        <taxon>Embryophyta</taxon>
        <taxon>Tracheophyta</taxon>
        <taxon>Spermatophyta</taxon>
        <taxon>Magnoliopsida</taxon>
        <taxon>eudicotyledons</taxon>
        <taxon>Gunneridae</taxon>
        <taxon>Pentapetalae</taxon>
        <taxon>asterids</taxon>
        <taxon>lamiids</taxon>
        <taxon>Gentianales</taxon>
        <taxon>Rubiaceae</taxon>
        <taxon>Rubioideae</taxon>
        <taxon>Spermacoceae</taxon>
        <taxon>Hedyotis-Oldenlandia complex</taxon>
        <taxon>Oldenlandia</taxon>
    </lineage>
</organism>
<dbReference type="PANTHER" id="PTHR44329:SF128">
    <property type="entry name" value="SERINE_THREONINE-PROTEIN KINASE STY46"/>
    <property type="match status" value="1"/>
</dbReference>
<dbReference type="EMBL" id="OX459125">
    <property type="protein sequence ID" value="CAI9117011.1"/>
    <property type="molecule type" value="Genomic_DNA"/>
</dbReference>
<keyword evidence="3" id="KW-0723">Serine/threonine-protein kinase</keyword>
<dbReference type="Gene3D" id="1.10.510.10">
    <property type="entry name" value="Transferase(Phosphotransferase) domain 1"/>
    <property type="match status" value="1"/>
</dbReference>
<dbReference type="InterPro" id="IPR002912">
    <property type="entry name" value="ACT_dom"/>
</dbReference>
<dbReference type="InterPro" id="IPR001245">
    <property type="entry name" value="Ser-Thr/Tyr_kinase_cat_dom"/>
</dbReference>
<keyword evidence="6" id="KW-0547">Nucleotide-binding</keyword>
<dbReference type="InterPro" id="IPR051681">
    <property type="entry name" value="Ser/Thr_Kinases-Pseudokinases"/>
</dbReference>
<dbReference type="PROSITE" id="PS50011">
    <property type="entry name" value="PROTEIN_KINASE_DOM"/>
    <property type="match status" value="1"/>
</dbReference>
<dbReference type="GO" id="GO:0005524">
    <property type="term" value="F:ATP binding"/>
    <property type="evidence" value="ECO:0007669"/>
    <property type="project" value="UniProtKB-KW"/>
</dbReference>
<sequence length="561" mass="63825">MTKMIIDDDTESSSSRASEFSPSPGRRRRLKVEEVYRDVLQRLQESEIEEAYRPDFSDELWNHFQRLPLRYALDVNIEKAQDVLMHKKLLDLARDPKTRPAFEVRFVQAHPFDGNADDTVHSSLVDIRDDENYRLHPPPTFNALSTSELKSKENKLLLLHSNNSVSGKSQLSRPLHEVTISTNDKPKLLTRLTALLSEVGLNIQEAHAFSTSDGYSLDVFLVDGWTDEETDQLINVLEKEIPKIELEQINTEAPPGQSGTEGCGDWEIDSKLVKTKQKIATGSNGDLYKGTYCGQDVAVKVLNTENLNDKIQKEFAQEVYILRKVRHKNVVQFIGACTRPPRLCIVTEYMRGGSIYDYLRKQKGVLKLPAVLKVALDVARGMSYLHQNNIVHRDLKTANLLMDENGVVKVADFGVAKVQVQSGVMTAETGTYRWMAPEVIEHKPYNHKVDVFSYSIVLWELLTGKLPYEHMSPLQAAVGVVQQGLRPDIPNHVDPLVVELLERCWHQDPNQRPEFSEIIEILQHIPIRHEERTSKRRSIRGQPLQLIDALPAHREEAENTA</sequence>
<evidence type="ECO:0000256" key="9">
    <source>
        <dbReference type="ARBA" id="ARBA00047899"/>
    </source>
</evidence>
<protein>
    <recommendedName>
        <fullName evidence="2">non-specific serine/threonine protein kinase</fullName>
        <ecNumber evidence="2">2.7.11.1</ecNumber>
    </recommendedName>
</protein>
<dbReference type="GO" id="GO:0004674">
    <property type="term" value="F:protein serine/threonine kinase activity"/>
    <property type="evidence" value="ECO:0007669"/>
    <property type="project" value="UniProtKB-KW"/>
</dbReference>